<dbReference type="AlphaFoldDB" id="A0AAE1QZT4"/>
<proteinExistence type="predicted"/>
<evidence type="ECO:0000313" key="2">
    <source>
        <dbReference type="EMBL" id="KAK4342501.1"/>
    </source>
</evidence>
<dbReference type="PANTHER" id="PTHR33872:SF16">
    <property type="entry name" value="ST225"/>
    <property type="match status" value="1"/>
</dbReference>
<gene>
    <name evidence="2" type="ORF">RND71_038317</name>
</gene>
<reference evidence="2" key="1">
    <citation type="submission" date="2023-12" db="EMBL/GenBank/DDBJ databases">
        <title>Genome assembly of Anisodus tanguticus.</title>
        <authorList>
            <person name="Wang Y.-J."/>
        </authorList>
    </citation>
    <scope>NUCLEOTIDE SEQUENCE</scope>
    <source>
        <strain evidence="2">KB-2021</strain>
        <tissue evidence="2">Leaf</tissue>
    </source>
</reference>
<keyword evidence="3" id="KW-1185">Reference proteome</keyword>
<comment type="caution">
    <text evidence="2">The sequence shown here is derived from an EMBL/GenBank/DDBJ whole genome shotgun (WGS) entry which is preliminary data.</text>
</comment>
<sequence length="129" mass="14715">MGSLMAGWDSNILDPDVVKYKRNKSLTKEEIEAFWRSKKQKEEDSSVLSPRSQIHVALRVANSTSEEATKTTYKISNSGKILDMNSEENTEKHGWWGSSRWAHLNERPVLPPEEASDKHLSRFKQAQTG</sequence>
<dbReference type="PANTHER" id="PTHR33872">
    <property type="entry name" value="DNA POLYMERASE EPSILON CATALYTIC SUBUNIT A"/>
    <property type="match status" value="1"/>
</dbReference>
<evidence type="ECO:0000256" key="1">
    <source>
        <dbReference type="SAM" id="MobiDB-lite"/>
    </source>
</evidence>
<protein>
    <submittedName>
        <fullName evidence="2">Uncharacterized protein</fullName>
    </submittedName>
</protein>
<feature type="region of interest" description="Disordered" evidence="1">
    <location>
        <begin position="107"/>
        <end position="129"/>
    </location>
</feature>
<accession>A0AAE1QZT4</accession>
<dbReference type="Proteomes" id="UP001291623">
    <property type="component" value="Unassembled WGS sequence"/>
</dbReference>
<organism evidence="2 3">
    <name type="scientific">Anisodus tanguticus</name>
    <dbReference type="NCBI Taxonomy" id="243964"/>
    <lineage>
        <taxon>Eukaryota</taxon>
        <taxon>Viridiplantae</taxon>
        <taxon>Streptophyta</taxon>
        <taxon>Embryophyta</taxon>
        <taxon>Tracheophyta</taxon>
        <taxon>Spermatophyta</taxon>
        <taxon>Magnoliopsida</taxon>
        <taxon>eudicotyledons</taxon>
        <taxon>Gunneridae</taxon>
        <taxon>Pentapetalae</taxon>
        <taxon>asterids</taxon>
        <taxon>lamiids</taxon>
        <taxon>Solanales</taxon>
        <taxon>Solanaceae</taxon>
        <taxon>Solanoideae</taxon>
        <taxon>Hyoscyameae</taxon>
        <taxon>Anisodus</taxon>
    </lineage>
</organism>
<dbReference type="EMBL" id="JAVYJV010000021">
    <property type="protein sequence ID" value="KAK4342501.1"/>
    <property type="molecule type" value="Genomic_DNA"/>
</dbReference>
<name>A0AAE1QZT4_9SOLA</name>
<evidence type="ECO:0000313" key="3">
    <source>
        <dbReference type="Proteomes" id="UP001291623"/>
    </source>
</evidence>